<comment type="subunit">
    <text evidence="3 13">Monomer.</text>
</comment>
<evidence type="ECO:0000256" key="1">
    <source>
        <dbReference type="ARBA" id="ARBA00004496"/>
    </source>
</evidence>
<dbReference type="InterPro" id="IPR032678">
    <property type="entry name" value="tRNA-synt_1_cat_dom"/>
</dbReference>
<evidence type="ECO:0000256" key="6">
    <source>
        <dbReference type="ARBA" id="ARBA00022723"/>
    </source>
</evidence>
<comment type="similarity">
    <text evidence="2 13">Belongs to the class-I aminoacyl-tRNA synthetase family.</text>
</comment>
<keyword evidence="8 13" id="KW-0862">Zinc</keyword>
<name>A0ABS9CR74_9FIRM</name>
<protein>
    <recommendedName>
        <fullName evidence="13">Cysteine--tRNA ligase</fullName>
        <ecNumber evidence="13">6.1.1.16</ecNumber>
    </recommendedName>
    <alternativeName>
        <fullName evidence="13">Cysteinyl-tRNA synthetase</fullName>
        <shortName evidence="13">CysRS</shortName>
    </alternativeName>
</protein>
<keyword evidence="6 13" id="KW-0479">Metal-binding</keyword>
<evidence type="ECO:0000256" key="10">
    <source>
        <dbReference type="ARBA" id="ARBA00022917"/>
    </source>
</evidence>
<feature type="short sequence motif" description="'HIGH' region" evidence="13">
    <location>
        <begin position="29"/>
        <end position="39"/>
    </location>
</feature>
<dbReference type="PANTHER" id="PTHR10890">
    <property type="entry name" value="CYSTEINYL-TRNA SYNTHETASE"/>
    <property type="match status" value="1"/>
</dbReference>
<evidence type="ECO:0000256" key="11">
    <source>
        <dbReference type="ARBA" id="ARBA00023146"/>
    </source>
</evidence>
<dbReference type="Pfam" id="PF01406">
    <property type="entry name" value="tRNA-synt_1e"/>
    <property type="match status" value="1"/>
</dbReference>
<keyword evidence="5 13" id="KW-0436">Ligase</keyword>
<reference evidence="15 16" key="1">
    <citation type="submission" date="2020-12" db="EMBL/GenBank/DDBJ databases">
        <title>Whole genome sequences of gut porcine anaerobes.</title>
        <authorList>
            <person name="Kubasova T."/>
            <person name="Jahodarova E."/>
            <person name="Rychlik I."/>
        </authorList>
    </citation>
    <scope>NUCLEOTIDE SEQUENCE [LARGE SCALE GENOMIC DNA]</scope>
    <source>
        <strain evidence="15 16">An867</strain>
    </source>
</reference>
<dbReference type="Pfam" id="PF23493">
    <property type="entry name" value="CysS_C"/>
    <property type="match status" value="1"/>
</dbReference>
<dbReference type="InterPro" id="IPR015273">
    <property type="entry name" value="Cys-tRNA-synt_Ia_DALR"/>
</dbReference>
<evidence type="ECO:0000256" key="12">
    <source>
        <dbReference type="ARBA" id="ARBA00047398"/>
    </source>
</evidence>
<evidence type="ECO:0000259" key="14">
    <source>
        <dbReference type="SMART" id="SM00840"/>
    </source>
</evidence>
<evidence type="ECO:0000256" key="5">
    <source>
        <dbReference type="ARBA" id="ARBA00022598"/>
    </source>
</evidence>
<feature type="binding site" evidence="13">
    <location>
        <position position="222"/>
    </location>
    <ligand>
        <name>Zn(2+)</name>
        <dbReference type="ChEBI" id="CHEBI:29105"/>
    </ligand>
</feature>
<organism evidence="15 16">
    <name type="scientific">Anaeromassilibacillus senegalensis</name>
    <dbReference type="NCBI Taxonomy" id="1673717"/>
    <lineage>
        <taxon>Bacteria</taxon>
        <taxon>Bacillati</taxon>
        <taxon>Bacillota</taxon>
        <taxon>Clostridia</taxon>
        <taxon>Eubacteriales</taxon>
        <taxon>Acutalibacteraceae</taxon>
        <taxon>Anaeromassilibacillus</taxon>
    </lineage>
</organism>
<dbReference type="SMART" id="SM00840">
    <property type="entry name" value="DALR_2"/>
    <property type="match status" value="1"/>
</dbReference>
<sequence length="480" mass="54039">MQLYNTLTQKKEEFIPHEAGKVKMYTCGPTVYHFAHIGNLRSYIMEDMLEKALGYLGFDVTRAMNITDVGHLSSDADTGEDKMLKGARREHKTVMEIAKFYTDAFFKDCEKLGIKRPEIVVPATSCIDTFIEMVQKLIEKGYAYLAGGNVYFDTSKLDTYYVFGNMEEESLAVGVRDSVEEDENKRNKSDFVLWFTKSKFDDQELKWDSPWGVGYPGWHIECSGISVKYLGEYLDIHCGGIDNAFPHHTNEIAQSEAYLGHPWCKTWFHVLHLNDARGKMSKSKGDFLTVSLLEEKGYNPLVYRMFCLQSHYRKPLTFSFESLDNTATAYKKLVARIAALKDGGEHDEAGCEALRGEFRQALENDLNTSLALTALYSVLKAKLSDGDKRALIAEFDTVLSLGLLDAADRLNKEAEAAKHAIPEGVTAEEAAEIEALIAKRSAARKAKDWATADAIRDELAARHIVVTDTPQGITWRIEEK</sequence>
<feature type="binding site" evidence="13">
    <location>
        <position position="247"/>
    </location>
    <ligand>
        <name>Zn(2+)</name>
        <dbReference type="ChEBI" id="CHEBI:29105"/>
    </ligand>
</feature>
<dbReference type="PANTHER" id="PTHR10890:SF3">
    <property type="entry name" value="CYSTEINE--TRNA LIGASE, CYTOPLASMIC"/>
    <property type="match status" value="1"/>
</dbReference>
<dbReference type="HAMAP" id="MF_00041">
    <property type="entry name" value="Cys_tRNA_synth"/>
    <property type="match status" value="1"/>
</dbReference>
<feature type="short sequence motif" description="'KMSKS' region" evidence="13">
    <location>
        <begin position="279"/>
        <end position="283"/>
    </location>
</feature>
<comment type="catalytic activity">
    <reaction evidence="12 13">
        <text>tRNA(Cys) + L-cysteine + ATP = L-cysteinyl-tRNA(Cys) + AMP + diphosphate</text>
        <dbReference type="Rhea" id="RHEA:17773"/>
        <dbReference type="Rhea" id="RHEA-COMP:9661"/>
        <dbReference type="Rhea" id="RHEA-COMP:9679"/>
        <dbReference type="ChEBI" id="CHEBI:30616"/>
        <dbReference type="ChEBI" id="CHEBI:33019"/>
        <dbReference type="ChEBI" id="CHEBI:35235"/>
        <dbReference type="ChEBI" id="CHEBI:78442"/>
        <dbReference type="ChEBI" id="CHEBI:78517"/>
        <dbReference type="ChEBI" id="CHEBI:456215"/>
        <dbReference type="EC" id="6.1.1.16"/>
    </reaction>
</comment>
<dbReference type="InterPro" id="IPR009080">
    <property type="entry name" value="tRNAsynth_Ia_anticodon-bd"/>
</dbReference>
<comment type="caution">
    <text evidence="15">The sequence shown here is derived from an EMBL/GenBank/DDBJ whole genome shotgun (WGS) entry which is preliminary data.</text>
</comment>
<dbReference type="EC" id="6.1.1.16" evidence="13"/>
<gene>
    <name evidence="13 15" type="primary">cysS</name>
    <name evidence="15" type="ORF">JQM67_08560</name>
</gene>
<dbReference type="RefSeq" id="WP_235323685.1">
    <property type="nucleotide sequence ID" value="NZ_JAFBIT010000002.1"/>
</dbReference>
<feature type="binding site" evidence="13">
    <location>
        <position position="251"/>
    </location>
    <ligand>
        <name>Zn(2+)</name>
        <dbReference type="ChEBI" id="CHEBI:29105"/>
    </ligand>
</feature>
<proteinExistence type="inferred from homology"/>
<keyword evidence="9 13" id="KW-0067">ATP-binding</keyword>
<keyword evidence="11 13" id="KW-0030">Aminoacyl-tRNA synthetase</keyword>
<feature type="domain" description="Cysteinyl-tRNA synthetase class Ia DALR" evidence="14">
    <location>
        <begin position="357"/>
        <end position="410"/>
    </location>
</feature>
<evidence type="ECO:0000256" key="13">
    <source>
        <dbReference type="HAMAP-Rule" id="MF_00041"/>
    </source>
</evidence>
<evidence type="ECO:0000256" key="7">
    <source>
        <dbReference type="ARBA" id="ARBA00022741"/>
    </source>
</evidence>
<accession>A0ABS9CR74</accession>
<feature type="binding site" evidence="13">
    <location>
        <position position="282"/>
    </location>
    <ligand>
        <name>ATP</name>
        <dbReference type="ChEBI" id="CHEBI:30616"/>
    </ligand>
</feature>
<dbReference type="PRINTS" id="PR00983">
    <property type="entry name" value="TRNASYNTHCYS"/>
</dbReference>
<dbReference type="InterPro" id="IPR014729">
    <property type="entry name" value="Rossmann-like_a/b/a_fold"/>
</dbReference>
<dbReference type="NCBIfam" id="TIGR00435">
    <property type="entry name" value="cysS"/>
    <property type="match status" value="1"/>
</dbReference>
<evidence type="ECO:0000256" key="9">
    <source>
        <dbReference type="ARBA" id="ARBA00022840"/>
    </source>
</evidence>
<evidence type="ECO:0000256" key="4">
    <source>
        <dbReference type="ARBA" id="ARBA00022490"/>
    </source>
</evidence>
<dbReference type="InterPro" id="IPR024909">
    <property type="entry name" value="Cys-tRNA/MSH_ligase"/>
</dbReference>
<comment type="cofactor">
    <cofactor evidence="13">
        <name>Zn(2+)</name>
        <dbReference type="ChEBI" id="CHEBI:29105"/>
    </cofactor>
    <text evidence="13">Binds 1 zinc ion per subunit.</text>
</comment>
<evidence type="ECO:0000313" key="16">
    <source>
        <dbReference type="Proteomes" id="UP001299220"/>
    </source>
</evidence>
<dbReference type="InterPro" id="IPR015803">
    <property type="entry name" value="Cys-tRNA-ligase"/>
</dbReference>
<dbReference type="InterPro" id="IPR056411">
    <property type="entry name" value="CysS_C"/>
</dbReference>
<comment type="subcellular location">
    <subcellularLocation>
        <location evidence="1 13">Cytoplasm</location>
    </subcellularLocation>
</comment>
<keyword evidence="7 13" id="KW-0547">Nucleotide-binding</keyword>
<evidence type="ECO:0000313" key="15">
    <source>
        <dbReference type="EMBL" id="MCF2652652.1"/>
    </source>
</evidence>
<dbReference type="CDD" id="cd00672">
    <property type="entry name" value="CysRS_core"/>
    <property type="match status" value="1"/>
</dbReference>
<dbReference type="Proteomes" id="UP001299220">
    <property type="component" value="Unassembled WGS sequence"/>
</dbReference>
<keyword evidence="4 13" id="KW-0963">Cytoplasm</keyword>
<dbReference type="Gene3D" id="1.20.120.1910">
    <property type="entry name" value="Cysteine-tRNA ligase, C-terminal anti-codon recognition domain"/>
    <property type="match status" value="1"/>
</dbReference>
<evidence type="ECO:0000256" key="8">
    <source>
        <dbReference type="ARBA" id="ARBA00022833"/>
    </source>
</evidence>
<dbReference type="SUPFAM" id="SSF52374">
    <property type="entry name" value="Nucleotidylyl transferase"/>
    <property type="match status" value="1"/>
</dbReference>
<dbReference type="EMBL" id="JAFBIT010000002">
    <property type="protein sequence ID" value="MCF2652652.1"/>
    <property type="molecule type" value="Genomic_DNA"/>
</dbReference>
<dbReference type="SUPFAM" id="SSF47323">
    <property type="entry name" value="Anticodon-binding domain of a subclass of class I aminoacyl-tRNA synthetases"/>
    <property type="match status" value="1"/>
</dbReference>
<dbReference type="GO" id="GO:0004817">
    <property type="term" value="F:cysteine-tRNA ligase activity"/>
    <property type="evidence" value="ECO:0007669"/>
    <property type="project" value="UniProtKB-EC"/>
</dbReference>
<keyword evidence="16" id="KW-1185">Reference proteome</keyword>
<dbReference type="Gene3D" id="3.40.50.620">
    <property type="entry name" value="HUPs"/>
    <property type="match status" value="1"/>
</dbReference>
<evidence type="ECO:0000256" key="3">
    <source>
        <dbReference type="ARBA" id="ARBA00011245"/>
    </source>
</evidence>
<feature type="binding site" evidence="13">
    <location>
        <position position="27"/>
    </location>
    <ligand>
        <name>Zn(2+)</name>
        <dbReference type="ChEBI" id="CHEBI:29105"/>
    </ligand>
</feature>
<evidence type="ECO:0000256" key="2">
    <source>
        <dbReference type="ARBA" id="ARBA00005594"/>
    </source>
</evidence>
<keyword evidence="10 13" id="KW-0648">Protein biosynthesis</keyword>